<dbReference type="VEuPathDB" id="FungiDB:MELLADRAFT_58290"/>
<dbReference type="GeneID" id="18929162"/>
<proteinExistence type="predicted"/>
<dbReference type="Gene3D" id="3.80.10.10">
    <property type="entry name" value="Ribonuclease Inhibitor"/>
    <property type="match status" value="1"/>
</dbReference>
<dbReference type="HOGENOM" id="CLU_038719_0_0_1"/>
<accession>F4R302</accession>
<dbReference type="PROSITE" id="PS50181">
    <property type="entry name" value="FBOX"/>
    <property type="match status" value="1"/>
</dbReference>
<name>F4R302_MELLP</name>
<keyword evidence="3" id="KW-1185">Reference proteome</keyword>
<dbReference type="InterPro" id="IPR032675">
    <property type="entry name" value="LRR_dom_sf"/>
</dbReference>
<dbReference type="InterPro" id="IPR001810">
    <property type="entry name" value="F-box_dom"/>
</dbReference>
<evidence type="ECO:0000313" key="3">
    <source>
        <dbReference type="Proteomes" id="UP000001072"/>
    </source>
</evidence>
<dbReference type="SUPFAM" id="SSF52047">
    <property type="entry name" value="RNI-like"/>
    <property type="match status" value="1"/>
</dbReference>
<dbReference type="InParanoid" id="F4R302"/>
<dbReference type="RefSeq" id="XP_007403479.1">
    <property type="nucleotide sequence ID" value="XM_007403417.1"/>
</dbReference>
<dbReference type="EMBL" id="GL883090">
    <property type="protein sequence ID" value="EGG12541.1"/>
    <property type="molecule type" value="Genomic_DNA"/>
</dbReference>
<feature type="domain" description="F-box" evidence="1">
    <location>
        <begin position="107"/>
        <end position="160"/>
    </location>
</feature>
<reference evidence="3" key="1">
    <citation type="journal article" date="2011" name="Proc. Natl. Acad. Sci. U.S.A.">
        <title>Obligate biotrophy features unraveled by the genomic analysis of rust fungi.</title>
        <authorList>
            <person name="Duplessis S."/>
            <person name="Cuomo C.A."/>
            <person name="Lin Y.-C."/>
            <person name="Aerts A."/>
            <person name="Tisserant E."/>
            <person name="Veneault-Fourrey C."/>
            <person name="Joly D.L."/>
            <person name="Hacquard S."/>
            <person name="Amselem J."/>
            <person name="Cantarel B.L."/>
            <person name="Chiu R."/>
            <person name="Coutinho P.M."/>
            <person name="Feau N."/>
            <person name="Field M."/>
            <person name="Frey P."/>
            <person name="Gelhaye E."/>
            <person name="Goldberg J."/>
            <person name="Grabherr M.G."/>
            <person name="Kodira C.D."/>
            <person name="Kohler A."/>
            <person name="Kuees U."/>
            <person name="Lindquist E.A."/>
            <person name="Lucas S.M."/>
            <person name="Mago R."/>
            <person name="Mauceli E."/>
            <person name="Morin E."/>
            <person name="Murat C."/>
            <person name="Pangilinan J.L."/>
            <person name="Park R."/>
            <person name="Pearson M."/>
            <person name="Quesneville H."/>
            <person name="Rouhier N."/>
            <person name="Sakthikumar S."/>
            <person name="Salamov A.A."/>
            <person name="Schmutz J."/>
            <person name="Selles B."/>
            <person name="Shapiro H."/>
            <person name="Tanguay P."/>
            <person name="Tuskan G.A."/>
            <person name="Henrissat B."/>
            <person name="Van de Peer Y."/>
            <person name="Rouze P."/>
            <person name="Ellis J.G."/>
            <person name="Dodds P.N."/>
            <person name="Schein J.E."/>
            <person name="Zhong S."/>
            <person name="Hamelin R.C."/>
            <person name="Grigoriev I.V."/>
            <person name="Szabo L.J."/>
            <person name="Martin F."/>
        </authorList>
    </citation>
    <scope>NUCLEOTIDE SEQUENCE [LARGE SCALE GENOMIC DNA]</scope>
    <source>
        <strain evidence="3">98AG31 / pathotype 3-4-7</strain>
    </source>
</reference>
<dbReference type="Proteomes" id="UP000001072">
    <property type="component" value="Unassembled WGS sequence"/>
</dbReference>
<evidence type="ECO:0000259" key="1">
    <source>
        <dbReference type="PROSITE" id="PS50181"/>
    </source>
</evidence>
<evidence type="ECO:0000313" key="2">
    <source>
        <dbReference type="EMBL" id="EGG12541.1"/>
    </source>
</evidence>
<organism evidence="3">
    <name type="scientific">Melampsora larici-populina (strain 98AG31 / pathotype 3-4-7)</name>
    <name type="common">Poplar leaf rust fungus</name>
    <dbReference type="NCBI Taxonomy" id="747676"/>
    <lineage>
        <taxon>Eukaryota</taxon>
        <taxon>Fungi</taxon>
        <taxon>Dikarya</taxon>
        <taxon>Basidiomycota</taxon>
        <taxon>Pucciniomycotina</taxon>
        <taxon>Pucciniomycetes</taxon>
        <taxon>Pucciniales</taxon>
        <taxon>Melampsoraceae</taxon>
        <taxon>Melampsora</taxon>
    </lineage>
</organism>
<sequence length="552" mass="63203">MPSSGHTAQLGLWREIVSKRHPETEPVDQHLGFIRKRFDELDSGGFVWSKKSILDIFLQIGISDSPRGPISSVRRKLKSPAYQQFELPSDEVEKAIQDKELKTASRPRGLVDLPNEVIENIIKILDCMAQFEAKDVGEKKESAMVNICGLDEEEGYWTYLHRNPPVLNSIQAFALISREIHQLCRPWLWRKLEFPSSLPAPMDLWTEDILIRQGFYVRALSISLSSNCSKPPGEYNEYPPLYDNLVCKESHDDIEEQISPENVRALLDRCPNLSTLKISYECAEDNEDEGGTTAFLLDLIPLLTSLKHLRKFTLNDVHDQITLNDFPLKLVCALPLLESLTWRGLSDQRNLGDGSFGFNLSKLKFLSQLHLARVDNVDESWCLHDWPKTITDLSFWDCGGVSPSSAHRIVHHIAPCVTKLQLRSSNIFGHDTWAIDSNWYPQLRFSLPLLADLEICARSTQSLNSFRDCNSISCLRWPFWSSDHCRSLKSTLLQGPWPQLKKVVSKRQLWHELPNYDFQPEVLEDILISLEEHCAQANIKAIIDRPYPPARR</sequence>
<dbReference type="KEGG" id="mlr:MELLADRAFT_58290"/>
<protein>
    <recommendedName>
        <fullName evidence="1">F-box domain-containing protein</fullName>
    </recommendedName>
</protein>
<gene>
    <name evidence="2" type="ORF">MELLADRAFT_58290</name>
</gene>
<dbReference type="AlphaFoldDB" id="F4R302"/>